<protein>
    <recommendedName>
        <fullName evidence="5">MerR-like DNA binding protein</fullName>
    </recommendedName>
</protein>
<organism evidence="2 3">
    <name type="scientific">Victivallis vadensis</name>
    <dbReference type="NCBI Taxonomy" id="172901"/>
    <lineage>
        <taxon>Bacteria</taxon>
        <taxon>Pseudomonadati</taxon>
        <taxon>Lentisphaerota</taxon>
        <taxon>Lentisphaeria</taxon>
        <taxon>Victivallales</taxon>
        <taxon>Victivallaceae</taxon>
        <taxon>Victivallis</taxon>
    </lineage>
</organism>
<dbReference type="GeneID" id="78296164"/>
<name>A0A2U1ARG9_9BACT</name>
<dbReference type="Proteomes" id="UP000245959">
    <property type="component" value="Unassembled WGS sequence"/>
</dbReference>
<evidence type="ECO:0000313" key="3">
    <source>
        <dbReference type="Proteomes" id="UP000245959"/>
    </source>
</evidence>
<evidence type="ECO:0000313" key="2">
    <source>
        <dbReference type="EMBL" id="PVY39005.1"/>
    </source>
</evidence>
<keyword evidence="3" id="KW-1185">Reference proteome</keyword>
<gene>
    <name evidence="2" type="ORF">C8D82_12358</name>
    <name evidence="1" type="ORF">HF882_12340</name>
</gene>
<reference evidence="2 3" key="1">
    <citation type="submission" date="2018-04" db="EMBL/GenBank/DDBJ databases">
        <title>Genomic Encyclopedia of Type Strains, Phase IV (KMG-IV): sequencing the most valuable type-strain genomes for metagenomic binning, comparative biology and taxonomic classification.</title>
        <authorList>
            <person name="Goeker M."/>
        </authorList>
    </citation>
    <scope>NUCLEOTIDE SEQUENCE [LARGE SCALE GENOMIC DNA]</scope>
    <source>
        <strain evidence="2 3">DSM 14823</strain>
    </source>
</reference>
<dbReference type="EMBL" id="QEKH01000023">
    <property type="protein sequence ID" value="PVY39005.1"/>
    <property type="molecule type" value="Genomic_DNA"/>
</dbReference>
<sequence length="79" mass="9256">MNEVQPTDLPLLRNLEDAGCDAETVEKYFQLRQAGKIRDQQRLLSKQRRLLLEALHANQRKIDNLDYLLYTLKTTPRSS</sequence>
<evidence type="ECO:0008006" key="5">
    <source>
        <dbReference type="Google" id="ProtNLM"/>
    </source>
</evidence>
<comment type="caution">
    <text evidence="2">The sequence shown here is derived from an EMBL/GenBank/DDBJ whole genome shotgun (WGS) entry which is preliminary data.</text>
</comment>
<accession>A0A2U1ARG9</accession>
<reference evidence="1 4" key="2">
    <citation type="submission" date="2020-04" db="EMBL/GenBank/DDBJ databases">
        <authorList>
            <person name="Hitch T.C.A."/>
            <person name="Wylensek D."/>
            <person name="Clavel T."/>
        </authorList>
    </citation>
    <scope>NUCLEOTIDE SEQUENCE [LARGE SCALE GENOMIC DNA]</scope>
    <source>
        <strain evidence="1 4">COR2-253-APC-1A</strain>
    </source>
</reference>
<dbReference type="EMBL" id="JABAEW010000023">
    <property type="protein sequence ID" value="NMD87374.1"/>
    <property type="molecule type" value="Genomic_DNA"/>
</dbReference>
<dbReference type="RefSeq" id="WP_116884873.1">
    <property type="nucleotide sequence ID" value="NZ_CAJKCJ010000002.1"/>
</dbReference>
<proteinExistence type="predicted"/>
<evidence type="ECO:0000313" key="1">
    <source>
        <dbReference type="EMBL" id="NMD87374.1"/>
    </source>
</evidence>
<dbReference type="Proteomes" id="UP000576225">
    <property type="component" value="Unassembled WGS sequence"/>
</dbReference>
<evidence type="ECO:0000313" key="4">
    <source>
        <dbReference type="Proteomes" id="UP000576225"/>
    </source>
</evidence>
<dbReference type="AlphaFoldDB" id="A0A2U1ARG9"/>